<keyword evidence="1" id="KW-0472">Membrane</keyword>
<dbReference type="Proteomes" id="UP000504752">
    <property type="component" value="Chromosome"/>
</dbReference>
<dbReference type="EMBL" id="CP053642">
    <property type="protein sequence ID" value="QKD79443.1"/>
    <property type="molecule type" value="Genomic_DNA"/>
</dbReference>
<sequence length="150" mass="16295">MNNTAGTANDYRPPLARRWDHLVTTALVIAGLALLTGIAMLTSVLIGNLDLAILLGAGLVALTQTELILILVAMATVRHRPPRSRAERQAMDPPTRLAVLLWLLMIPIITLGGLVHGSWWPTAAMVAMAPWVIAIARVSTWPERDPWEGL</sequence>
<evidence type="ECO:0000313" key="2">
    <source>
        <dbReference type="EMBL" id="QKD79443.1"/>
    </source>
</evidence>
<evidence type="ECO:0000313" key="3">
    <source>
        <dbReference type="Proteomes" id="UP000504752"/>
    </source>
</evidence>
<gene>
    <name evidence="2" type="ORF">HPC72_03520</name>
</gene>
<reference evidence="2 3" key="1">
    <citation type="submission" date="2020-05" db="EMBL/GenBank/DDBJ databases">
        <title>Actinomyces sp. zg-325.</title>
        <authorList>
            <person name="Yang C."/>
        </authorList>
    </citation>
    <scope>NUCLEOTIDE SEQUENCE [LARGE SCALE GENOMIC DNA]</scope>
    <source>
        <strain evidence="3">zg-325</strain>
    </source>
</reference>
<dbReference type="KEGG" id="amam:HPC72_03520"/>
<evidence type="ECO:0000256" key="1">
    <source>
        <dbReference type="SAM" id="Phobius"/>
    </source>
</evidence>
<feature type="transmembrane region" description="Helical" evidence="1">
    <location>
        <begin position="97"/>
        <end position="116"/>
    </location>
</feature>
<feature type="transmembrane region" description="Helical" evidence="1">
    <location>
        <begin position="52"/>
        <end position="77"/>
    </location>
</feature>
<keyword evidence="1" id="KW-1133">Transmembrane helix</keyword>
<keyword evidence="3" id="KW-1185">Reference proteome</keyword>
<keyword evidence="1" id="KW-0812">Transmembrane</keyword>
<dbReference type="RefSeq" id="WP_159524299.1">
    <property type="nucleotide sequence ID" value="NZ_CP053642.1"/>
</dbReference>
<accession>A0A6M8B8A1</accession>
<feature type="transmembrane region" description="Helical" evidence="1">
    <location>
        <begin position="22"/>
        <end position="46"/>
    </location>
</feature>
<proteinExistence type="predicted"/>
<protein>
    <submittedName>
        <fullName evidence="2">Uncharacterized protein</fullName>
    </submittedName>
</protein>
<dbReference type="AlphaFoldDB" id="A0A6M8B8A1"/>
<name>A0A6M8B8A1_9ACTO</name>
<organism evidence="2 3">
    <name type="scientific">Actinomyces marmotae</name>
    <dbReference type="NCBI Taxonomy" id="2737173"/>
    <lineage>
        <taxon>Bacteria</taxon>
        <taxon>Bacillati</taxon>
        <taxon>Actinomycetota</taxon>
        <taxon>Actinomycetes</taxon>
        <taxon>Actinomycetales</taxon>
        <taxon>Actinomycetaceae</taxon>
        <taxon>Actinomyces</taxon>
    </lineage>
</organism>